<evidence type="ECO:0000313" key="2">
    <source>
        <dbReference type="EMBL" id="TMQ54475.1"/>
    </source>
</evidence>
<protein>
    <submittedName>
        <fullName evidence="2">Uncharacterized protein</fullName>
    </submittedName>
</protein>
<accession>A0A538SSX8</accession>
<name>A0A538SSX8_UNCEI</name>
<keyword evidence="1" id="KW-0812">Transmembrane</keyword>
<evidence type="ECO:0000256" key="1">
    <source>
        <dbReference type="SAM" id="Phobius"/>
    </source>
</evidence>
<proteinExistence type="predicted"/>
<dbReference type="AlphaFoldDB" id="A0A538SSX8"/>
<evidence type="ECO:0000313" key="3">
    <source>
        <dbReference type="Proteomes" id="UP000317716"/>
    </source>
</evidence>
<dbReference type="Proteomes" id="UP000317716">
    <property type="component" value="Unassembled WGS sequence"/>
</dbReference>
<keyword evidence="1" id="KW-0472">Membrane</keyword>
<comment type="caution">
    <text evidence="2">The sequence shown here is derived from an EMBL/GenBank/DDBJ whole genome shotgun (WGS) entry which is preliminary data.</text>
</comment>
<sequence>MVACRHHPGALVENHLAETLRGMAHPAEYVRFMPVPSSPLFPGGLNLPVPVGWNLPALLVLGLLIAPGWRDAPAFLRRALPVVLVPLVVLTMLFGVWYELRDCIEATPLIMLLVYAGIRRIWSAGLAAS</sequence>
<organism evidence="2 3">
    <name type="scientific">Eiseniibacteriota bacterium</name>
    <dbReference type="NCBI Taxonomy" id="2212470"/>
    <lineage>
        <taxon>Bacteria</taxon>
        <taxon>Candidatus Eiseniibacteriota</taxon>
    </lineage>
</organism>
<feature type="transmembrane region" description="Helical" evidence="1">
    <location>
        <begin position="47"/>
        <end position="67"/>
    </location>
</feature>
<keyword evidence="1" id="KW-1133">Transmembrane helix</keyword>
<gene>
    <name evidence="2" type="ORF">E6K72_07755</name>
</gene>
<reference evidence="2 3" key="1">
    <citation type="journal article" date="2019" name="Nat. Microbiol.">
        <title>Mediterranean grassland soil C-N compound turnover is dependent on rainfall and depth, and is mediated by genomically divergent microorganisms.</title>
        <authorList>
            <person name="Diamond S."/>
            <person name="Andeer P.F."/>
            <person name="Li Z."/>
            <person name="Crits-Christoph A."/>
            <person name="Burstein D."/>
            <person name="Anantharaman K."/>
            <person name="Lane K.R."/>
            <person name="Thomas B.C."/>
            <person name="Pan C."/>
            <person name="Northen T.R."/>
            <person name="Banfield J.F."/>
        </authorList>
    </citation>
    <scope>NUCLEOTIDE SEQUENCE [LARGE SCALE GENOMIC DNA]</scope>
    <source>
        <strain evidence="2">WS_2</strain>
    </source>
</reference>
<dbReference type="EMBL" id="VBOS01000268">
    <property type="protein sequence ID" value="TMQ54475.1"/>
    <property type="molecule type" value="Genomic_DNA"/>
</dbReference>
<feature type="transmembrane region" description="Helical" evidence="1">
    <location>
        <begin position="79"/>
        <end position="98"/>
    </location>
</feature>